<dbReference type="EnsemblPlants" id="TuG1812G0700005567.01.T01">
    <property type="protein sequence ID" value="TuG1812G0700005567.01.T01.cds398973"/>
    <property type="gene ID" value="TuG1812G0700005567.01"/>
</dbReference>
<reference evidence="3" key="1">
    <citation type="journal article" date="2013" name="Nature">
        <title>Draft genome of the wheat A-genome progenitor Triticum urartu.</title>
        <authorList>
            <person name="Ling H.Q."/>
            <person name="Zhao S."/>
            <person name="Liu D."/>
            <person name="Wang J."/>
            <person name="Sun H."/>
            <person name="Zhang C."/>
            <person name="Fan H."/>
            <person name="Li D."/>
            <person name="Dong L."/>
            <person name="Tao Y."/>
            <person name="Gao C."/>
            <person name="Wu H."/>
            <person name="Li Y."/>
            <person name="Cui Y."/>
            <person name="Guo X."/>
            <person name="Zheng S."/>
            <person name="Wang B."/>
            <person name="Yu K."/>
            <person name="Liang Q."/>
            <person name="Yang W."/>
            <person name="Lou X."/>
            <person name="Chen J."/>
            <person name="Feng M."/>
            <person name="Jian J."/>
            <person name="Zhang X."/>
            <person name="Luo G."/>
            <person name="Jiang Y."/>
            <person name="Liu J."/>
            <person name="Wang Z."/>
            <person name="Sha Y."/>
            <person name="Zhang B."/>
            <person name="Wu H."/>
            <person name="Tang D."/>
            <person name="Shen Q."/>
            <person name="Xue P."/>
            <person name="Zou S."/>
            <person name="Wang X."/>
            <person name="Liu X."/>
            <person name="Wang F."/>
            <person name="Yang Y."/>
            <person name="An X."/>
            <person name="Dong Z."/>
            <person name="Zhang K."/>
            <person name="Zhang X."/>
            <person name="Luo M.C."/>
            <person name="Dvorak J."/>
            <person name="Tong Y."/>
            <person name="Wang J."/>
            <person name="Yang H."/>
            <person name="Li Z."/>
            <person name="Wang D."/>
            <person name="Zhang A."/>
            <person name="Wang J."/>
        </authorList>
    </citation>
    <scope>NUCLEOTIDE SEQUENCE</scope>
    <source>
        <strain evidence="3">cv. G1812</strain>
    </source>
</reference>
<evidence type="ECO:0000313" key="2">
    <source>
        <dbReference type="EnsemblPlants" id="TuG1812G0700005567.01.T01.cds398973"/>
    </source>
</evidence>
<evidence type="ECO:0000256" key="1">
    <source>
        <dbReference type="SAM" id="MobiDB-lite"/>
    </source>
</evidence>
<dbReference type="AlphaFoldDB" id="A0A8R7RA48"/>
<protein>
    <submittedName>
        <fullName evidence="2">Uncharacterized protein</fullName>
    </submittedName>
</protein>
<sequence>MPRRDQVGDQTIIMTRNSSNESLPSPSRSNLQIIALHSSTRSSCDPSLVSVRLKLAGVIMSSADDDAYIPNTSLRHLSLMSALSSSWVPAAASLENSSWFSSPSPSASTAARITAASSSGTSSPSVASMQRRSSDTETLPSPSLSKAANTDSTAMIGC</sequence>
<accession>A0A8R7RA48</accession>
<reference evidence="2" key="3">
    <citation type="submission" date="2022-06" db="UniProtKB">
        <authorList>
            <consortium name="EnsemblPlants"/>
        </authorList>
    </citation>
    <scope>IDENTIFICATION</scope>
</reference>
<keyword evidence="3" id="KW-1185">Reference proteome</keyword>
<reference evidence="2" key="2">
    <citation type="submission" date="2018-03" db="EMBL/GenBank/DDBJ databases">
        <title>The Triticum urartu genome reveals the dynamic nature of wheat genome evolution.</title>
        <authorList>
            <person name="Ling H."/>
            <person name="Ma B."/>
            <person name="Shi X."/>
            <person name="Liu H."/>
            <person name="Dong L."/>
            <person name="Sun H."/>
            <person name="Cao Y."/>
            <person name="Gao Q."/>
            <person name="Zheng S."/>
            <person name="Li Y."/>
            <person name="Yu Y."/>
            <person name="Du H."/>
            <person name="Qi M."/>
            <person name="Li Y."/>
            <person name="Yu H."/>
            <person name="Cui Y."/>
            <person name="Wang N."/>
            <person name="Chen C."/>
            <person name="Wu H."/>
            <person name="Zhao Y."/>
            <person name="Zhang J."/>
            <person name="Li Y."/>
            <person name="Zhou W."/>
            <person name="Zhang B."/>
            <person name="Hu W."/>
            <person name="Eijk M."/>
            <person name="Tang J."/>
            <person name="Witsenboer H."/>
            <person name="Zhao S."/>
            <person name="Li Z."/>
            <person name="Zhang A."/>
            <person name="Wang D."/>
            <person name="Liang C."/>
        </authorList>
    </citation>
    <scope>NUCLEOTIDE SEQUENCE [LARGE SCALE GENOMIC DNA]</scope>
    <source>
        <strain evidence="2">cv. G1812</strain>
    </source>
</reference>
<dbReference type="Gramene" id="TuG1812G0700005567.01.T01">
    <property type="protein sequence ID" value="TuG1812G0700005567.01.T01.cds398973"/>
    <property type="gene ID" value="TuG1812G0700005567.01"/>
</dbReference>
<proteinExistence type="predicted"/>
<feature type="region of interest" description="Disordered" evidence="1">
    <location>
        <begin position="96"/>
        <end position="158"/>
    </location>
</feature>
<organism evidence="2 3">
    <name type="scientific">Triticum urartu</name>
    <name type="common">Red wild einkorn</name>
    <name type="synonym">Crithodium urartu</name>
    <dbReference type="NCBI Taxonomy" id="4572"/>
    <lineage>
        <taxon>Eukaryota</taxon>
        <taxon>Viridiplantae</taxon>
        <taxon>Streptophyta</taxon>
        <taxon>Embryophyta</taxon>
        <taxon>Tracheophyta</taxon>
        <taxon>Spermatophyta</taxon>
        <taxon>Magnoliopsida</taxon>
        <taxon>Liliopsida</taxon>
        <taxon>Poales</taxon>
        <taxon>Poaceae</taxon>
        <taxon>BOP clade</taxon>
        <taxon>Pooideae</taxon>
        <taxon>Triticodae</taxon>
        <taxon>Triticeae</taxon>
        <taxon>Triticinae</taxon>
        <taxon>Triticum</taxon>
    </lineage>
</organism>
<feature type="compositionally biased region" description="Low complexity" evidence="1">
    <location>
        <begin position="96"/>
        <end position="128"/>
    </location>
</feature>
<evidence type="ECO:0000313" key="3">
    <source>
        <dbReference type="Proteomes" id="UP000015106"/>
    </source>
</evidence>
<name>A0A8R7RA48_TRIUA</name>
<feature type="compositionally biased region" description="Polar residues" evidence="1">
    <location>
        <begin position="136"/>
        <end position="158"/>
    </location>
</feature>
<dbReference type="Proteomes" id="UP000015106">
    <property type="component" value="Chromosome 7"/>
</dbReference>